<feature type="transmembrane region" description="Helical" evidence="6">
    <location>
        <begin position="12"/>
        <end position="30"/>
    </location>
</feature>
<evidence type="ECO:0000313" key="9">
    <source>
        <dbReference type="Proteomes" id="UP000799777"/>
    </source>
</evidence>
<feature type="transmembrane region" description="Helical" evidence="6">
    <location>
        <begin position="207"/>
        <end position="231"/>
    </location>
</feature>
<keyword evidence="9" id="KW-1185">Reference proteome</keyword>
<feature type="domain" description="Rhodopsin" evidence="7">
    <location>
        <begin position="26"/>
        <end position="274"/>
    </location>
</feature>
<keyword evidence="4 6" id="KW-0472">Membrane</keyword>
<dbReference type="Proteomes" id="UP000799777">
    <property type="component" value="Unassembled WGS sequence"/>
</dbReference>
<dbReference type="Pfam" id="PF20684">
    <property type="entry name" value="Fung_rhodopsin"/>
    <property type="match status" value="1"/>
</dbReference>
<dbReference type="PANTHER" id="PTHR33048">
    <property type="entry name" value="PTH11-LIKE INTEGRAL MEMBRANE PROTEIN (AFU_ORTHOLOGUE AFUA_5G11245)"/>
    <property type="match status" value="1"/>
</dbReference>
<gene>
    <name evidence="8" type="ORF">EK21DRAFT_46615</name>
</gene>
<evidence type="ECO:0000256" key="1">
    <source>
        <dbReference type="ARBA" id="ARBA00004141"/>
    </source>
</evidence>
<comment type="similarity">
    <text evidence="5">Belongs to the SAT4 family.</text>
</comment>
<comment type="subcellular location">
    <subcellularLocation>
        <location evidence="1">Membrane</location>
        <topology evidence="1">Multi-pass membrane protein</topology>
    </subcellularLocation>
</comment>
<dbReference type="InterPro" id="IPR049326">
    <property type="entry name" value="Rhodopsin_dom_fungi"/>
</dbReference>
<dbReference type="OrthoDB" id="2496787at2759"/>
<dbReference type="PANTHER" id="PTHR33048:SF47">
    <property type="entry name" value="INTEGRAL MEMBRANE PROTEIN-RELATED"/>
    <property type="match status" value="1"/>
</dbReference>
<dbReference type="InterPro" id="IPR052337">
    <property type="entry name" value="SAT4-like"/>
</dbReference>
<name>A0A9P4LT97_9PLEO</name>
<sequence>MPANRQPELYAAALIPYTAAGVALILRMFARQKTRLPFVWEDYLAVVAFVVGSGFTFLSIAKMRWGLGMHLDDITHLTVDQVEYHYYLDLWADMWLYTFSVGLSKFVILGLYWRMFRISSIRQPIRILFACSVGWIIARASSLVTLILLQCQPIRRFWHKDVPGKCPLTPMLSLFAAGIPHFVLEVAILLCPLIEVWKLQLSTVKKLAVSAMFMSGLLVCGSALGTIVHTIMLNKKHGDRDLTWDGLDDQIWAVCDVNLASFATSLPLLRPVFRS</sequence>
<dbReference type="AlphaFoldDB" id="A0A9P4LT97"/>
<evidence type="ECO:0000256" key="3">
    <source>
        <dbReference type="ARBA" id="ARBA00022989"/>
    </source>
</evidence>
<feature type="non-terminal residue" evidence="8">
    <location>
        <position position="275"/>
    </location>
</feature>
<protein>
    <recommendedName>
        <fullName evidence="7">Rhodopsin domain-containing protein</fullName>
    </recommendedName>
</protein>
<feature type="transmembrane region" description="Helical" evidence="6">
    <location>
        <begin position="125"/>
        <end position="149"/>
    </location>
</feature>
<reference evidence="8" key="1">
    <citation type="journal article" date="2020" name="Stud. Mycol.">
        <title>101 Dothideomycetes genomes: a test case for predicting lifestyles and emergence of pathogens.</title>
        <authorList>
            <person name="Haridas S."/>
            <person name="Albert R."/>
            <person name="Binder M."/>
            <person name="Bloem J."/>
            <person name="Labutti K."/>
            <person name="Salamov A."/>
            <person name="Andreopoulos B."/>
            <person name="Baker S."/>
            <person name="Barry K."/>
            <person name="Bills G."/>
            <person name="Bluhm B."/>
            <person name="Cannon C."/>
            <person name="Castanera R."/>
            <person name="Culley D."/>
            <person name="Daum C."/>
            <person name="Ezra D."/>
            <person name="Gonzalez J."/>
            <person name="Henrissat B."/>
            <person name="Kuo A."/>
            <person name="Liang C."/>
            <person name="Lipzen A."/>
            <person name="Lutzoni F."/>
            <person name="Magnuson J."/>
            <person name="Mondo S."/>
            <person name="Nolan M."/>
            <person name="Ohm R."/>
            <person name="Pangilinan J."/>
            <person name="Park H.-J."/>
            <person name="Ramirez L."/>
            <person name="Alfaro M."/>
            <person name="Sun H."/>
            <person name="Tritt A."/>
            <person name="Yoshinaga Y."/>
            <person name="Zwiers L.-H."/>
            <person name="Turgeon B."/>
            <person name="Goodwin S."/>
            <person name="Spatafora J."/>
            <person name="Crous P."/>
            <person name="Grigoriev I."/>
        </authorList>
    </citation>
    <scope>NUCLEOTIDE SEQUENCE</scope>
    <source>
        <strain evidence="8">CBS 110217</strain>
    </source>
</reference>
<evidence type="ECO:0000256" key="2">
    <source>
        <dbReference type="ARBA" id="ARBA00022692"/>
    </source>
</evidence>
<evidence type="ECO:0000313" key="8">
    <source>
        <dbReference type="EMBL" id="KAF2034544.1"/>
    </source>
</evidence>
<keyword evidence="2 6" id="KW-0812">Transmembrane</keyword>
<comment type="caution">
    <text evidence="8">The sequence shown here is derived from an EMBL/GenBank/DDBJ whole genome shotgun (WGS) entry which is preliminary data.</text>
</comment>
<evidence type="ECO:0000256" key="4">
    <source>
        <dbReference type="ARBA" id="ARBA00023136"/>
    </source>
</evidence>
<dbReference type="EMBL" id="ML978161">
    <property type="protein sequence ID" value="KAF2034544.1"/>
    <property type="molecule type" value="Genomic_DNA"/>
</dbReference>
<feature type="transmembrane region" description="Helical" evidence="6">
    <location>
        <begin position="94"/>
        <end position="113"/>
    </location>
</feature>
<feature type="transmembrane region" description="Helical" evidence="6">
    <location>
        <begin position="42"/>
        <end position="61"/>
    </location>
</feature>
<dbReference type="GO" id="GO:0016020">
    <property type="term" value="C:membrane"/>
    <property type="evidence" value="ECO:0007669"/>
    <property type="project" value="UniProtKB-SubCell"/>
</dbReference>
<organism evidence="8 9">
    <name type="scientific">Setomelanomma holmii</name>
    <dbReference type="NCBI Taxonomy" id="210430"/>
    <lineage>
        <taxon>Eukaryota</taxon>
        <taxon>Fungi</taxon>
        <taxon>Dikarya</taxon>
        <taxon>Ascomycota</taxon>
        <taxon>Pezizomycotina</taxon>
        <taxon>Dothideomycetes</taxon>
        <taxon>Pleosporomycetidae</taxon>
        <taxon>Pleosporales</taxon>
        <taxon>Pleosporineae</taxon>
        <taxon>Phaeosphaeriaceae</taxon>
        <taxon>Setomelanomma</taxon>
    </lineage>
</organism>
<evidence type="ECO:0000256" key="5">
    <source>
        <dbReference type="ARBA" id="ARBA00038359"/>
    </source>
</evidence>
<evidence type="ECO:0000259" key="7">
    <source>
        <dbReference type="Pfam" id="PF20684"/>
    </source>
</evidence>
<keyword evidence="3 6" id="KW-1133">Transmembrane helix</keyword>
<feature type="transmembrane region" description="Helical" evidence="6">
    <location>
        <begin position="169"/>
        <end position="195"/>
    </location>
</feature>
<accession>A0A9P4LT97</accession>
<evidence type="ECO:0000256" key="6">
    <source>
        <dbReference type="SAM" id="Phobius"/>
    </source>
</evidence>
<proteinExistence type="inferred from homology"/>